<dbReference type="SUPFAM" id="SSF56731">
    <property type="entry name" value="DNA primase core"/>
    <property type="match status" value="1"/>
</dbReference>
<keyword evidence="2" id="KW-1185">Reference proteome</keyword>
<dbReference type="EMBL" id="JACEIP010000010">
    <property type="protein sequence ID" value="MBA4542874.1"/>
    <property type="molecule type" value="Genomic_DNA"/>
</dbReference>
<dbReference type="SUPFAM" id="SSF57783">
    <property type="entry name" value="Zinc beta-ribbon"/>
    <property type="match status" value="1"/>
</dbReference>
<accession>A0A7W1XAA3</accession>
<gene>
    <name evidence="1" type="ORF">H1164_08165</name>
</gene>
<dbReference type="Proteomes" id="UP000530514">
    <property type="component" value="Unassembled WGS sequence"/>
</dbReference>
<organism evidence="1 2">
    <name type="scientific">Thermoactinomyces daqus</name>
    <dbReference type="NCBI Taxonomy" id="1329516"/>
    <lineage>
        <taxon>Bacteria</taxon>
        <taxon>Bacillati</taxon>
        <taxon>Bacillota</taxon>
        <taxon>Bacilli</taxon>
        <taxon>Bacillales</taxon>
        <taxon>Thermoactinomycetaceae</taxon>
        <taxon>Thermoactinomyces</taxon>
    </lineage>
</organism>
<sequence length="327" mass="37015">MAQMKLNDQIVEIDIVSELEEFEWKCATWKPDKLIACSPFRDDHSPSFYVRFEDGEKVSAGFWQDSAGIDGYEKGDFITLLSFLREETPEDVIEYLLEKYGSNNGSTFQFKKLKVEQQGTRKPTLPHSLIEGLEPHNYLVNRGVSPGIQKALKIGFDPDKNAVALPWFLPNGELANVKYRRIDSKRFFYAKGGWSIGKLLFNIQLFHQKDYLDLAVITEAEIDSLSCIAAGFPSLAVGGSKWSKEKKELILGTNIKKIIIASDNDAAGENLKSAITESLNGYVQIFHVTFPDDCKDCNDVLLKYGKEGLRRMIEQSKAVPQFKLRRN</sequence>
<evidence type="ECO:0000313" key="2">
    <source>
        <dbReference type="Proteomes" id="UP000530514"/>
    </source>
</evidence>
<reference evidence="1 2" key="1">
    <citation type="submission" date="2020-07" db="EMBL/GenBank/DDBJ databases">
        <authorList>
            <person name="Feng H."/>
        </authorList>
    </citation>
    <scope>NUCLEOTIDE SEQUENCE [LARGE SCALE GENOMIC DNA]</scope>
    <source>
        <strain evidence="2">s-11</strain>
    </source>
</reference>
<dbReference type="GO" id="GO:0003677">
    <property type="term" value="F:DNA binding"/>
    <property type="evidence" value="ECO:0007669"/>
    <property type="project" value="InterPro"/>
</dbReference>
<dbReference type="RefSeq" id="WP_033101858.1">
    <property type="nucleotide sequence ID" value="NZ_JACEIP010000010.1"/>
</dbReference>
<dbReference type="GO" id="GO:0006269">
    <property type="term" value="P:DNA replication, synthesis of primer"/>
    <property type="evidence" value="ECO:0007669"/>
    <property type="project" value="TreeGrafter"/>
</dbReference>
<dbReference type="GO" id="GO:0005737">
    <property type="term" value="C:cytoplasm"/>
    <property type="evidence" value="ECO:0007669"/>
    <property type="project" value="TreeGrafter"/>
</dbReference>
<dbReference type="Gene3D" id="3.40.1360.10">
    <property type="match status" value="1"/>
</dbReference>
<proteinExistence type="predicted"/>
<protein>
    <submittedName>
        <fullName evidence="1">Toprim domain-containing protein</fullName>
    </submittedName>
</protein>
<dbReference type="AlphaFoldDB" id="A0A7W1XAA3"/>
<evidence type="ECO:0000313" key="1">
    <source>
        <dbReference type="EMBL" id="MBA4542874.1"/>
    </source>
</evidence>
<dbReference type="Pfam" id="PF13155">
    <property type="entry name" value="Toprim_2"/>
    <property type="match status" value="1"/>
</dbReference>
<dbReference type="InterPro" id="IPR036977">
    <property type="entry name" value="DNA_primase_Znf_CHC2"/>
</dbReference>
<dbReference type="Gene3D" id="3.90.580.10">
    <property type="entry name" value="Zinc finger, CHC2-type domain"/>
    <property type="match status" value="1"/>
</dbReference>
<dbReference type="PANTHER" id="PTHR30313">
    <property type="entry name" value="DNA PRIMASE"/>
    <property type="match status" value="1"/>
</dbReference>
<comment type="caution">
    <text evidence="1">The sequence shown here is derived from an EMBL/GenBank/DDBJ whole genome shotgun (WGS) entry which is preliminary data.</text>
</comment>
<name>A0A7W1XAA3_9BACL</name>
<dbReference type="InterPro" id="IPR050219">
    <property type="entry name" value="DnaG_primase"/>
</dbReference>
<dbReference type="GO" id="GO:0008270">
    <property type="term" value="F:zinc ion binding"/>
    <property type="evidence" value="ECO:0007669"/>
    <property type="project" value="InterPro"/>
</dbReference>
<dbReference type="OrthoDB" id="2361902at2"/>
<dbReference type="PANTHER" id="PTHR30313:SF2">
    <property type="entry name" value="DNA PRIMASE"/>
    <property type="match status" value="1"/>
</dbReference>